<protein>
    <submittedName>
        <fullName evidence="2">Uncharacterized protein</fullName>
    </submittedName>
</protein>
<feature type="transmembrane region" description="Helical" evidence="1">
    <location>
        <begin position="125"/>
        <end position="146"/>
    </location>
</feature>
<dbReference type="EMBL" id="FTOR01000006">
    <property type="protein sequence ID" value="SIT25873.1"/>
    <property type="molecule type" value="Genomic_DNA"/>
</dbReference>
<evidence type="ECO:0000313" key="2">
    <source>
        <dbReference type="EMBL" id="SIT25873.1"/>
    </source>
</evidence>
<organism evidence="2 3">
    <name type="scientific">Filimonas lacunae</name>
    <dbReference type="NCBI Taxonomy" id="477680"/>
    <lineage>
        <taxon>Bacteria</taxon>
        <taxon>Pseudomonadati</taxon>
        <taxon>Bacteroidota</taxon>
        <taxon>Chitinophagia</taxon>
        <taxon>Chitinophagales</taxon>
        <taxon>Chitinophagaceae</taxon>
        <taxon>Filimonas</taxon>
    </lineage>
</organism>
<accession>A0A173MFS9</accession>
<proteinExistence type="predicted"/>
<feature type="transmembrane region" description="Helical" evidence="1">
    <location>
        <begin position="72"/>
        <end position="94"/>
    </location>
</feature>
<gene>
    <name evidence="2" type="ORF">SAMN05421788_106401</name>
</gene>
<keyword evidence="1" id="KW-1133">Transmembrane helix</keyword>
<feature type="transmembrane region" description="Helical" evidence="1">
    <location>
        <begin position="46"/>
        <end position="66"/>
    </location>
</feature>
<keyword evidence="1" id="KW-0812">Transmembrane</keyword>
<sequence length="216" mass="24912">MELDDLKYRLKEKLEQPATADVSAQDIAGLMKRQTKSVLDKLTRSLWIEIICSLLCLIAFSIVALTSKQFVLRVYFGSVIAFAAALCMVQYYLVAKIKRYGNTPLPVKNNLNVIYTIVKNYETRCYWISMALLPLCLFFSLCLHYIAYAQLHEGAAPPIYLTWRPWIKMLSSLIVLSIAAHYLTKWYFRKLYGNYLKELLTYIDELQSPEEKAALA</sequence>
<dbReference type="OrthoDB" id="652948at2"/>
<dbReference type="RefSeq" id="WP_076380579.1">
    <property type="nucleotide sequence ID" value="NZ_AP017422.1"/>
</dbReference>
<dbReference type="AlphaFoldDB" id="A0A173MFS9"/>
<keyword evidence="1" id="KW-0472">Membrane</keyword>
<name>A0A173MFS9_9BACT</name>
<evidence type="ECO:0000313" key="3">
    <source>
        <dbReference type="Proteomes" id="UP000186917"/>
    </source>
</evidence>
<dbReference type="KEGG" id="fln:FLA_2355"/>
<feature type="transmembrane region" description="Helical" evidence="1">
    <location>
        <begin position="166"/>
        <end position="188"/>
    </location>
</feature>
<reference evidence="3" key="1">
    <citation type="submission" date="2017-01" db="EMBL/GenBank/DDBJ databases">
        <authorList>
            <person name="Varghese N."/>
            <person name="Submissions S."/>
        </authorList>
    </citation>
    <scope>NUCLEOTIDE SEQUENCE [LARGE SCALE GENOMIC DNA]</scope>
    <source>
        <strain evidence="3">DSM 21054</strain>
    </source>
</reference>
<dbReference type="STRING" id="477680.SAMN05421788_106401"/>
<keyword evidence="3" id="KW-1185">Reference proteome</keyword>
<evidence type="ECO:0000256" key="1">
    <source>
        <dbReference type="SAM" id="Phobius"/>
    </source>
</evidence>
<dbReference type="Proteomes" id="UP000186917">
    <property type="component" value="Unassembled WGS sequence"/>
</dbReference>